<dbReference type="SMART" id="SM00302">
    <property type="entry name" value="GED"/>
    <property type="match status" value="1"/>
</dbReference>
<dbReference type="InterPro" id="IPR001401">
    <property type="entry name" value="Dynamin_GTPase"/>
</dbReference>
<evidence type="ECO:0000256" key="7">
    <source>
        <dbReference type="ARBA" id="ARBA00023175"/>
    </source>
</evidence>
<evidence type="ECO:0000313" key="13">
    <source>
        <dbReference type="EMBL" id="OAF69833.1"/>
    </source>
</evidence>
<sequence>MSNAGVENLIPIINDLHDISTSVGEGLNFDLPLIAVVGSQSAGKSSVLENFVGKDFLPRGSGIVTRRPLILKLIHSEKEYGIFFHSGTRKYSSYDEIRKEIEAETERSNPGKSVSNNPINLSIYSPSVIDLTLVDLPGMTKVAVGNQNKDISNIIRNMLLEFITKDNCLILAVSPANVDLANSDALNIAAEVDPTGIRTIGVITKLDLMDAGTDAYDVLTNKVIPLRRGYVGIVNRSQQDIDGNKDIMAAQKAEAEYFLKHPKYRAIASQCGTLFLQRLLSEQLTNHIRGTLPKMLRNIQEKNIMLATELRELDESDVSSPERRVNFISTAINNIQTKFHQTMYGDADIENIEYSFGYKIKGYLGHRLSYELNKAALDIGFSDKQIQIAISNSNGISPALFLSPSVIENPIGIIITHLKKPINFIINLVLTDIKSVIQEVTEYLNNYPGFCEYLQNLILQKLTTQEEALLKYASVIIDAECGYIFTANKKFKIMTDPKRDQTKKKKKTNETNNHSIEKIKSGYCQIYNIKSLRKKDYYFSLTNLSLTVYSHMDMQNIKLVIPIEVLMILDENDIGLWIATSDDSCIWKDESSLHMDVIKNTNDDIKDWKAALITAGGKLEDKKIESVESNDDDDEKVIHSATTYRTENLVRVDLDEIFVEEYTDILMIKTLLRTYTDIVVNNMCDLIPKIIVEFLIRQVERFIKNYLMAQILTKGDLTTLFNIKRETMYRIEETKKFYEATEKSIHIIKRIINTTRNTPVPPSIRQEQREPEISIKSSRMHKKPNRKSVIDNNEPKISNEHTEQVQDSPEKKTLKPDNAKQSEINKSIVSELKNDLMNNEMKPPKPKPIDSRINKLKTNEQNKINSNPFISENRMPKSRVSHPPKNQGQLAIQVCIFKIEKLIRNQKHLALSIRVAFVILNIMEKLKMNFILTEIGIWLLNAVPTLQYCSPCSVIQPDKAVRVTRPIRPAPSPVSSYDKAPPPIPDQ</sequence>
<proteinExistence type="inferred from homology"/>
<dbReference type="GO" id="GO:0008017">
    <property type="term" value="F:microtubule binding"/>
    <property type="evidence" value="ECO:0007669"/>
    <property type="project" value="TreeGrafter"/>
</dbReference>
<dbReference type="SMART" id="SM00053">
    <property type="entry name" value="DYNc"/>
    <property type="match status" value="1"/>
</dbReference>
<dbReference type="PRINTS" id="PR00195">
    <property type="entry name" value="DYNAMIN"/>
</dbReference>
<dbReference type="Gene3D" id="3.40.50.300">
    <property type="entry name" value="P-loop containing nucleotide triphosphate hydrolases"/>
    <property type="match status" value="1"/>
</dbReference>
<keyword evidence="7" id="KW-0505">Motor protein</keyword>
<evidence type="ECO:0000256" key="6">
    <source>
        <dbReference type="ARBA" id="ARBA00023134"/>
    </source>
</evidence>
<evidence type="ECO:0000256" key="8">
    <source>
        <dbReference type="ARBA" id="ARBA00048040"/>
    </source>
</evidence>
<dbReference type="OrthoDB" id="5061070at2759"/>
<comment type="catalytic activity">
    <reaction evidence="8">
        <text>GTP + H2O = GDP + phosphate + H(+)</text>
        <dbReference type="Rhea" id="RHEA:19669"/>
        <dbReference type="ChEBI" id="CHEBI:15377"/>
        <dbReference type="ChEBI" id="CHEBI:15378"/>
        <dbReference type="ChEBI" id="CHEBI:37565"/>
        <dbReference type="ChEBI" id="CHEBI:43474"/>
        <dbReference type="ChEBI" id="CHEBI:58189"/>
        <dbReference type="EC" id="3.6.5.5"/>
    </reaction>
</comment>
<evidence type="ECO:0000256" key="3">
    <source>
        <dbReference type="ARBA" id="ARBA00022701"/>
    </source>
</evidence>
<gene>
    <name evidence="13" type="ORF">A3Q56_02381</name>
</gene>
<dbReference type="Pfam" id="PF01031">
    <property type="entry name" value="Dynamin_M"/>
    <property type="match status" value="1"/>
</dbReference>
<dbReference type="InterPro" id="IPR027417">
    <property type="entry name" value="P-loop_NTPase"/>
</dbReference>
<dbReference type="InterPro" id="IPR000375">
    <property type="entry name" value="Dynamin_stalk"/>
</dbReference>
<dbReference type="InterPro" id="IPR030381">
    <property type="entry name" value="G_DYNAMIN_dom"/>
</dbReference>
<keyword evidence="3" id="KW-0493">Microtubule</keyword>
<dbReference type="PANTHER" id="PTHR11566:SF212">
    <property type="entry name" value="DYNAMIN"/>
    <property type="match status" value="1"/>
</dbReference>
<feature type="compositionally biased region" description="Basic and acidic residues" evidence="10">
    <location>
        <begin position="793"/>
        <end position="820"/>
    </location>
</feature>
<evidence type="ECO:0000259" key="12">
    <source>
        <dbReference type="PROSITE" id="PS51718"/>
    </source>
</evidence>
<dbReference type="InterPro" id="IPR019762">
    <property type="entry name" value="Dynamin_GTPase_CS"/>
</dbReference>
<evidence type="ECO:0000256" key="5">
    <source>
        <dbReference type="ARBA" id="ARBA00022801"/>
    </source>
</evidence>
<organism evidence="13 14">
    <name type="scientific">Intoshia linei</name>
    <dbReference type="NCBI Taxonomy" id="1819745"/>
    <lineage>
        <taxon>Eukaryota</taxon>
        <taxon>Metazoa</taxon>
        <taxon>Spiralia</taxon>
        <taxon>Lophotrochozoa</taxon>
        <taxon>Mesozoa</taxon>
        <taxon>Orthonectida</taxon>
        <taxon>Rhopaluridae</taxon>
        <taxon>Intoshia</taxon>
    </lineage>
</organism>
<keyword evidence="4 9" id="KW-0547">Nucleotide-binding</keyword>
<dbReference type="AlphaFoldDB" id="A0A177B874"/>
<dbReference type="CDD" id="cd08771">
    <property type="entry name" value="DLP_1"/>
    <property type="match status" value="1"/>
</dbReference>
<evidence type="ECO:0000313" key="14">
    <source>
        <dbReference type="Proteomes" id="UP000078046"/>
    </source>
</evidence>
<evidence type="ECO:0000256" key="9">
    <source>
        <dbReference type="RuleBase" id="RU003932"/>
    </source>
</evidence>
<dbReference type="InterPro" id="IPR020850">
    <property type="entry name" value="GED_dom"/>
</dbReference>
<protein>
    <recommendedName>
        <fullName evidence="1">dynamin GTPase</fullName>
        <ecNumber evidence="1">3.6.5.5</ecNumber>
    </recommendedName>
</protein>
<dbReference type="Gene3D" id="2.30.29.30">
    <property type="entry name" value="Pleckstrin-homology domain (PH domain)/Phosphotyrosine-binding domain (PTB)"/>
    <property type="match status" value="1"/>
</dbReference>
<dbReference type="GO" id="GO:0005874">
    <property type="term" value="C:microtubule"/>
    <property type="evidence" value="ECO:0007669"/>
    <property type="project" value="UniProtKB-KW"/>
</dbReference>
<evidence type="ECO:0000256" key="10">
    <source>
        <dbReference type="SAM" id="MobiDB-lite"/>
    </source>
</evidence>
<name>A0A177B874_9BILA</name>
<dbReference type="Pfam" id="PF00350">
    <property type="entry name" value="Dynamin_N"/>
    <property type="match status" value="1"/>
</dbReference>
<dbReference type="PROSITE" id="PS00410">
    <property type="entry name" value="G_DYNAMIN_1"/>
    <property type="match status" value="1"/>
</dbReference>
<dbReference type="GO" id="GO:0005886">
    <property type="term" value="C:plasma membrane"/>
    <property type="evidence" value="ECO:0007669"/>
    <property type="project" value="TreeGrafter"/>
</dbReference>
<evidence type="ECO:0000256" key="2">
    <source>
        <dbReference type="ARBA" id="ARBA00022583"/>
    </source>
</evidence>
<dbReference type="GO" id="GO:0031623">
    <property type="term" value="P:receptor internalization"/>
    <property type="evidence" value="ECO:0007669"/>
    <property type="project" value="TreeGrafter"/>
</dbReference>
<feature type="region of interest" description="Disordered" evidence="10">
    <location>
        <begin position="865"/>
        <end position="885"/>
    </location>
</feature>
<feature type="region of interest" description="Disordered" evidence="10">
    <location>
        <begin position="966"/>
        <end position="987"/>
    </location>
</feature>
<keyword evidence="6 9" id="KW-0342">GTP-binding</keyword>
<feature type="domain" description="GED" evidence="11">
    <location>
        <begin position="665"/>
        <end position="756"/>
    </location>
</feature>
<dbReference type="SUPFAM" id="SSF52540">
    <property type="entry name" value="P-loop containing nucleoside triphosphate hydrolases"/>
    <property type="match status" value="1"/>
</dbReference>
<dbReference type="GO" id="GO:0003924">
    <property type="term" value="F:GTPase activity"/>
    <property type="evidence" value="ECO:0007669"/>
    <property type="project" value="InterPro"/>
</dbReference>
<dbReference type="InterPro" id="IPR022812">
    <property type="entry name" value="Dynamin"/>
</dbReference>
<feature type="region of interest" description="Disordered" evidence="10">
    <location>
        <begin position="756"/>
        <end position="825"/>
    </location>
</feature>
<dbReference type="FunFam" id="3.40.50.300:FF:000045">
    <property type="entry name" value="dynamin-1 isoform X2"/>
    <property type="match status" value="1"/>
</dbReference>
<accession>A0A177B874</accession>
<evidence type="ECO:0000256" key="1">
    <source>
        <dbReference type="ARBA" id="ARBA00011980"/>
    </source>
</evidence>
<dbReference type="GO" id="GO:0005737">
    <property type="term" value="C:cytoplasm"/>
    <property type="evidence" value="ECO:0007669"/>
    <property type="project" value="TreeGrafter"/>
</dbReference>
<dbReference type="PROSITE" id="PS51388">
    <property type="entry name" value="GED"/>
    <property type="match status" value="1"/>
</dbReference>
<dbReference type="Proteomes" id="UP000078046">
    <property type="component" value="Unassembled WGS sequence"/>
</dbReference>
<dbReference type="PROSITE" id="PS51718">
    <property type="entry name" value="G_DYNAMIN_2"/>
    <property type="match status" value="1"/>
</dbReference>
<keyword evidence="2" id="KW-0254">Endocytosis</keyword>
<dbReference type="GO" id="GO:0005525">
    <property type="term" value="F:GTP binding"/>
    <property type="evidence" value="ECO:0007669"/>
    <property type="project" value="UniProtKB-KW"/>
</dbReference>
<keyword evidence="5" id="KW-0378">Hydrolase</keyword>
<dbReference type="EC" id="3.6.5.5" evidence="1"/>
<dbReference type="Pfam" id="PF02212">
    <property type="entry name" value="GED"/>
    <property type="match status" value="1"/>
</dbReference>
<comment type="caution">
    <text evidence="13">The sequence shown here is derived from an EMBL/GenBank/DDBJ whole genome shotgun (WGS) entry which is preliminary data.</text>
</comment>
<dbReference type="PANTHER" id="PTHR11566">
    <property type="entry name" value="DYNAMIN"/>
    <property type="match status" value="1"/>
</dbReference>
<dbReference type="Gene3D" id="1.20.120.1240">
    <property type="entry name" value="Dynamin, middle domain"/>
    <property type="match status" value="1"/>
</dbReference>
<keyword evidence="14" id="KW-1185">Reference proteome</keyword>
<dbReference type="InterPro" id="IPR003130">
    <property type="entry name" value="GED"/>
</dbReference>
<dbReference type="EMBL" id="LWCA01000223">
    <property type="protein sequence ID" value="OAF69833.1"/>
    <property type="molecule type" value="Genomic_DNA"/>
</dbReference>
<comment type="similarity">
    <text evidence="9">Belongs to the TRAFAC class dynamin-like GTPase superfamily. Dynamin/Fzo/YdjA family.</text>
</comment>
<evidence type="ECO:0000259" key="11">
    <source>
        <dbReference type="PROSITE" id="PS51388"/>
    </source>
</evidence>
<dbReference type="InterPro" id="IPR011993">
    <property type="entry name" value="PH-like_dom_sf"/>
</dbReference>
<reference evidence="13 14" key="1">
    <citation type="submission" date="2016-04" db="EMBL/GenBank/DDBJ databases">
        <title>The genome of Intoshia linei affirms orthonectids as highly simplified spiralians.</title>
        <authorList>
            <person name="Mikhailov K.V."/>
            <person name="Slusarev G.S."/>
            <person name="Nikitin M.A."/>
            <person name="Logacheva M.D."/>
            <person name="Penin A."/>
            <person name="Aleoshin V."/>
            <person name="Panchin Y.V."/>
        </authorList>
    </citation>
    <scope>NUCLEOTIDE SEQUENCE [LARGE SCALE GENOMIC DNA]</scope>
    <source>
        <strain evidence="13">Intl2013</strain>
        <tissue evidence="13">Whole animal</tissue>
    </source>
</reference>
<dbReference type="InterPro" id="IPR045063">
    <property type="entry name" value="Dynamin_N"/>
</dbReference>
<feature type="domain" description="Dynamin-type G" evidence="12">
    <location>
        <begin position="28"/>
        <end position="293"/>
    </location>
</feature>
<evidence type="ECO:0000256" key="4">
    <source>
        <dbReference type="ARBA" id="ARBA00022741"/>
    </source>
</evidence>